<sequence>MPVAAHSAPAAAPPRQHTRMHAPAASSTPRPCSLCRASIGFISPPCADTASVHLRRSGLLK</sequence>
<dbReference type="EMBL" id="AK367667">
    <property type="protein sequence ID" value="BAJ98870.1"/>
    <property type="molecule type" value="mRNA"/>
</dbReference>
<evidence type="ECO:0000313" key="2">
    <source>
        <dbReference type="EMBL" id="BAJ98870.1"/>
    </source>
</evidence>
<evidence type="ECO:0000256" key="1">
    <source>
        <dbReference type="SAM" id="MobiDB-lite"/>
    </source>
</evidence>
<protein>
    <submittedName>
        <fullName evidence="2">Predicted protein</fullName>
    </submittedName>
</protein>
<reference evidence="2" key="1">
    <citation type="journal article" date="2011" name="Plant Physiol.">
        <title>Comprehensive sequence analysis of 24,783 barley full-length cDNAs derived from 12 clone libraries.</title>
        <authorList>
            <person name="Matsumoto T."/>
            <person name="Tanaka T."/>
            <person name="Sakai H."/>
            <person name="Amano N."/>
            <person name="Kanamori H."/>
            <person name="Kurita K."/>
            <person name="Kikuta A."/>
            <person name="Kamiya K."/>
            <person name="Yamamoto M."/>
            <person name="Ikawa H."/>
            <person name="Fujii N."/>
            <person name="Hori K."/>
            <person name="Itoh T."/>
            <person name="Sato K."/>
        </authorList>
    </citation>
    <scope>NUCLEOTIDE SEQUENCE</scope>
    <source>
        <tissue evidence="2">Shoot and root</tissue>
    </source>
</reference>
<name>F2DUU9_HORVV</name>
<accession>F2DUU9</accession>
<dbReference type="AlphaFoldDB" id="F2DUU9"/>
<proteinExistence type="evidence at transcript level"/>
<feature type="compositionally biased region" description="Low complexity" evidence="1">
    <location>
        <begin position="1"/>
        <end position="14"/>
    </location>
</feature>
<organism evidence="2">
    <name type="scientific">Hordeum vulgare subsp. vulgare</name>
    <name type="common">Domesticated barley</name>
    <dbReference type="NCBI Taxonomy" id="112509"/>
    <lineage>
        <taxon>Eukaryota</taxon>
        <taxon>Viridiplantae</taxon>
        <taxon>Streptophyta</taxon>
        <taxon>Embryophyta</taxon>
        <taxon>Tracheophyta</taxon>
        <taxon>Spermatophyta</taxon>
        <taxon>Magnoliopsida</taxon>
        <taxon>Liliopsida</taxon>
        <taxon>Poales</taxon>
        <taxon>Poaceae</taxon>
        <taxon>BOP clade</taxon>
        <taxon>Pooideae</taxon>
        <taxon>Triticodae</taxon>
        <taxon>Triticeae</taxon>
        <taxon>Hordeinae</taxon>
        <taxon>Hordeum</taxon>
    </lineage>
</organism>
<feature type="region of interest" description="Disordered" evidence="1">
    <location>
        <begin position="1"/>
        <end position="30"/>
    </location>
</feature>